<feature type="compositionally biased region" description="Basic and acidic residues" evidence="1">
    <location>
        <begin position="135"/>
        <end position="152"/>
    </location>
</feature>
<accession>A0A8H3IK80</accession>
<comment type="caution">
    <text evidence="2">The sequence shown here is derived from an EMBL/GenBank/DDBJ whole genome shotgun (WGS) entry which is preliminary data.</text>
</comment>
<feature type="region of interest" description="Disordered" evidence="1">
    <location>
        <begin position="133"/>
        <end position="158"/>
    </location>
</feature>
<sequence>MFWADADTQLGSSKELTEKLEEPVLPPSSRLLADLQHGVQSSEHHVFEIDDREYVRKLWQDIKDAEDVAAAHNGGDAMKWSVDKENKLVNFYERRKREFWSPIAEELGITWQSVDAMHWALGKEKMVRGAYELNSRSEKSGSSEEIAEEKSDSSYNAPSTQHFEEYRVHYFNATRPPQVQPPMPVTSQPTKTTAGQATFQRVSTVDLSHSVFTNMVKNGEANLPVEGKRQVAGDKLRARTTLSNHQTRLANHKSSTSAFLPKALTSVSQAFDGPGLTSEGKRQAQAAGDKLRCRTNPILHSRPSRVGSLEHGISKNRWSSYSGTRATRFDECQDAQEDAGNTSNNTTTDEVLGNGQPSLLEVFEAELAKKILLTDTEEAPEAELRTSVAEPAIRVDTSSETAIDHGIRTTVSGFVQGIARGMQELSSVSYQAADRTRDADFQLVDDALLDFRSLTEGFTAALGREIIKYWPRTPSASHTGPREVGTGSSSIKLSASHDRHPHEDVITVKESNESPLGGGVDLSETVYRSRRNDTAASVYIADIPVSPQLAMERQPRSRPATSQEPRFLRPGPIRLPNSSRYVDHLRRFQSVESFNEQYNIQSASSPPIETHFPTLAQFKGENFGPPRFPALPGMEPLIPQRAQHQSIESGPVNGSHSYVSGLKGAEASRRSHSPVAGPREQSAQLDGHEFIPLRHPNSAARLAGPFDPLETEPSAQPDLAEEFRPNATIASKDIRHAARRRRPYSESFDGSGRVAWGTFLRDDGRGPKGFYRASEDRGRRLGANLEHTERLYRRGEGSRHSTLAAAGYDDQHHDDSTVGKINECVEQLRELFGMDDQDSAHRLLVYAQAADGVLEGAIDLIDEEQRAYKEML</sequence>
<dbReference type="EMBL" id="CAJPDR010000300">
    <property type="protein sequence ID" value="CAF9931102.1"/>
    <property type="molecule type" value="Genomic_DNA"/>
</dbReference>
<evidence type="ECO:0000313" key="3">
    <source>
        <dbReference type="Proteomes" id="UP000664203"/>
    </source>
</evidence>
<feature type="region of interest" description="Disordered" evidence="1">
    <location>
        <begin position="473"/>
        <end position="500"/>
    </location>
</feature>
<protein>
    <submittedName>
        <fullName evidence="2">Uncharacterized protein</fullName>
    </submittedName>
</protein>
<dbReference type="OrthoDB" id="193499at2759"/>
<feature type="region of interest" description="Disordered" evidence="1">
    <location>
        <begin position="641"/>
        <end position="683"/>
    </location>
</feature>
<dbReference type="Proteomes" id="UP000664203">
    <property type="component" value="Unassembled WGS sequence"/>
</dbReference>
<feature type="region of interest" description="Disordered" evidence="1">
    <location>
        <begin position="1"/>
        <end position="20"/>
    </location>
</feature>
<evidence type="ECO:0000256" key="1">
    <source>
        <dbReference type="SAM" id="MobiDB-lite"/>
    </source>
</evidence>
<feature type="region of interest" description="Disordered" evidence="1">
    <location>
        <begin position="176"/>
        <end position="195"/>
    </location>
</feature>
<feature type="region of interest" description="Disordered" evidence="1">
    <location>
        <begin position="271"/>
        <end position="311"/>
    </location>
</feature>
<evidence type="ECO:0000313" key="2">
    <source>
        <dbReference type="EMBL" id="CAF9931102.1"/>
    </source>
</evidence>
<dbReference type="AlphaFoldDB" id="A0A8H3IK80"/>
<organism evidence="2 3">
    <name type="scientific">Alectoria fallacina</name>
    <dbReference type="NCBI Taxonomy" id="1903189"/>
    <lineage>
        <taxon>Eukaryota</taxon>
        <taxon>Fungi</taxon>
        <taxon>Dikarya</taxon>
        <taxon>Ascomycota</taxon>
        <taxon>Pezizomycotina</taxon>
        <taxon>Lecanoromycetes</taxon>
        <taxon>OSLEUM clade</taxon>
        <taxon>Lecanoromycetidae</taxon>
        <taxon>Lecanorales</taxon>
        <taxon>Lecanorineae</taxon>
        <taxon>Parmeliaceae</taxon>
        <taxon>Alectoria</taxon>
    </lineage>
</organism>
<keyword evidence="3" id="KW-1185">Reference proteome</keyword>
<reference evidence="2" key="1">
    <citation type="submission" date="2021-03" db="EMBL/GenBank/DDBJ databases">
        <authorList>
            <person name="Tagirdzhanova G."/>
        </authorList>
    </citation>
    <scope>NUCLEOTIDE SEQUENCE</scope>
</reference>
<feature type="compositionally biased region" description="Polar residues" evidence="1">
    <location>
        <begin position="642"/>
        <end position="658"/>
    </location>
</feature>
<feature type="region of interest" description="Disordered" evidence="1">
    <location>
        <begin position="550"/>
        <end position="575"/>
    </location>
</feature>
<feature type="compositionally biased region" description="Polar residues" evidence="1">
    <location>
        <begin position="185"/>
        <end position="195"/>
    </location>
</feature>
<proteinExistence type="predicted"/>
<gene>
    <name evidence="2" type="ORF">ALECFALPRED_004927</name>
</gene>
<name>A0A8H3IK80_9LECA</name>